<evidence type="ECO:0000313" key="10">
    <source>
        <dbReference type="EMBL" id="GAX85523.1"/>
    </source>
</evidence>
<feature type="transmembrane region" description="Helical" evidence="8">
    <location>
        <begin position="317"/>
        <end position="341"/>
    </location>
</feature>
<reference evidence="10 11" key="1">
    <citation type="submission" date="2017-08" db="EMBL/GenBank/DDBJ databases">
        <title>Acidophilic green algal genome provides insights into adaptation to an acidic environment.</title>
        <authorList>
            <person name="Hirooka S."/>
            <person name="Hirose Y."/>
            <person name="Kanesaki Y."/>
            <person name="Higuchi S."/>
            <person name="Fujiwara T."/>
            <person name="Onuma R."/>
            <person name="Era A."/>
            <person name="Ohbayashi R."/>
            <person name="Uzuka A."/>
            <person name="Nozaki H."/>
            <person name="Yoshikawa H."/>
            <person name="Miyagishima S.Y."/>
        </authorList>
    </citation>
    <scope>NUCLEOTIDE SEQUENCE [LARGE SCALE GENOMIC DNA]</scope>
    <source>
        <strain evidence="10 11">NIES-2499</strain>
    </source>
</reference>
<feature type="region of interest" description="Disordered" evidence="7">
    <location>
        <begin position="123"/>
        <end position="151"/>
    </location>
</feature>
<dbReference type="PANTHER" id="PTHR31563">
    <property type="entry name" value="ION CHANNEL POLLUX-RELATED"/>
    <property type="match status" value="1"/>
</dbReference>
<dbReference type="Pfam" id="PF06241">
    <property type="entry name" value="Castor_Poll_mid"/>
    <property type="match status" value="1"/>
</dbReference>
<dbReference type="EMBL" id="BEGY01000174">
    <property type="protein sequence ID" value="GAX85523.1"/>
    <property type="molecule type" value="Genomic_DNA"/>
</dbReference>
<evidence type="ECO:0000256" key="5">
    <source>
        <dbReference type="ARBA" id="ARBA00023065"/>
    </source>
</evidence>
<gene>
    <name evidence="10" type="ORF">CEUSTIGMA_g12939.t1</name>
</gene>
<keyword evidence="6 8" id="KW-0472">Membrane</keyword>
<feature type="region of interest" description="Disordered" evidence="7">
    <location>
        <begin position="680"/>
        <end position="715"/>
    </location>
</feature>
<dbReference type="InterPro" id="IPR010420">
    <property type="entry name" value="CASTOR/POLLUX/SYM8_dom"/>
</dbReference>
<feature type="region of interest" description="Disordered" evidence="7">
    <location>
        <begin position="939"/>
        <end position="961"/>
    </location>
</feature>
<feature type="domain" description="CASTOR/POLLUX/SYM8 ion channel conserved" evidence="9">
    <location>
        <begin position="572"/>
        <end position="659"/>
    </location>
</feature>
<protein>
    <recommendedName>
        <fullName evidence="9">CASTOR/POLLUX/SYM8 ion channel conserved domain-containing protein</fullName>
    </recommendedName>
</protein>
<comment type="subcellular location">
    <subcellularLocation>
        <location evidence="1">Endomembrane system</location>
        <topology evidence="1">Multi-pass membrane protein</topology>
    </subcellularLocation>
</comment>
<dbReference type="Gene3D" id="3.40.50.720">
    <property type="entry name" value="NAD(P)-binding Rossmann-like Domain"/>
    <property type="match status" value="1"/>
</dbReference>
<evidence type="ECO:0000256" key="6">
    <source>
        <dbReference type="ARBA" id="ARBA00023136"/>
    </source>
</evidence>
<dbReference type="InterPro" id="IPR044849">
    <property type="entry name" value="CASTOR/POLLUX/SYM8-like"/>
</dbReference>
<evidence type="ECO:0000256" key="3">
    <source>
        <dbReference type="ARBA" id="ARBA00022692"/>
    </source>
</evidence>
<feature type="region of interest" description="Disordered" evidence="7">
    <location>
        <begin position="201"/>
        <end position="223"/>
    </location>
</feature>
<feature type="compositionally biased region" description="Low complexity" evidence="7">
    <location>
        <begin position="772"/>
        <end position="781"/>
    </location>
</feature>
<proteinExistence type="predicted"/>
<comment type="caution">
    <text evidence="10">The sequence shown here is derived from an EMBL/GenBank/DDBJ whole genome shotgun (WGS) entry which is preliminary data.</text>
</comment>
<keyword evidence="3 8" id="KW-0812">Transmembrane</keyword>
<evidence type="ECO:0000313" key="11">
    <source>
        <dbReference type="Proteomes" id="UP000232323"/>
    </source>
</evidence>
<evidence type="ECO:0000256" key="2">
    <source>
        <dbReference type="ARBA" id="ARBA00022448"/>
    </source>
</evidence>
<evidence type="ECO:0000259" key="9">
    <source>
        <dbReference type="Pfam" id="PF06241"/>
    </source>
</evidence>
<evidence type="ECO:0000256" key="4">
    <source>
        <dbReference type="ARBA" id="ARBA00022989"/>
    </source>
</evidence>
<dbReference type="GO" id="GO:0006811">
    <property type="term" value="P:monoatomic ion transport"/>
    <property type="evidence" value="ECO:0007669"/>
    <property type="project" value="UniProtKB-KW"/>
</dbReference>
<keyword evidence="11" id="KW-1185">Reference proteome</keyword>
<keyword evidence="5" id="KW-0406">Ion transport</keyword>
<feature type="region of interest" description="Disordered" evidence="7">
    <location>
        <begin position="733"/>
        <end position="752"/>
    </location>
</feature>
<sequence>MKRHLLSTINYYVSCYGDILSTSLRVPVKERGLNVCHLINQRAFLNESVSSITSISDLFVPTLKSSTKRVIAPRFLEACLFFRNATQISADYWRGARIHQYGPFGRCHPHIQRSCTTLAEERSSSGGASDLKASKDAVNPEPRPCGERNDPTWRKAIQELPSWAKFWVVLGISSVAYLSIQTLITAWEAYLKLASPSSNNNKSSASHVDNKQQASQEATGSSGSSLGDMFSYMATFLISTFRKWASRTEQILTRAILEFNLIAKMALIISASLPLILVFGTAYSFLAKAPLKASLLRFYALLNRLPGLGSVIGEERAAAAVLVNLAYFIGLFTFVTFVGIVSQDVRDFYQSVHSGVFPFEHDGHTVILGWNDQTALVLKSLAKGKRLGSNEELYSRPVVVLADKPKAEMEKLFREVVSPGTIEVHARRGSTISPRDLKMVSAHRAGSVLIMQPNSTGSIRSLTLAQTQVMGSVMSIISLGEPSLEKDEHHINSIGQSTGSAMFQRLVLQSPQSNRLDRETDDGLTAAQQLLEVSAVAYQGGSHSEIHSHQAAGGGRAVQIADITGHGGISQRFMTLSVLHPGLVRILKRLASPGDASLRTQPMPSELTGAPYSKVRRSFHDAVVCGYVRGEVVHMLPQEGEVLMQGDLLITLASQCDGALLSTATEQLFLKAEASMKSMKRKGAKNKDSDSILSAVAGNSGSTHDEHQNDVGKQSAVVTPTTILLVSGDNEVVSEDTVPPGSRHGHQALQTHDAGAAGQEEFNDQGSPPPRTTFTPPGRSPKTILVLTDSMRVAMRFIHEFGDFAPPDSHVTFLLPAHLKGTWDVQKSINLFSWKAAAAAPAGSAGRVKAMAASGISALSAKTGGGGGSQGTDLLHQEEVFCPEGTRVKFTLKYSGTQHLSVTEEALINAGIGDVDAVLVVPSWEDSFAVGTLLPGSAHHAHPDSTSAHASPPTQQASLSASQDFLPRPSTLAGLPQQSYVGGALNDASTKLSQKTGHDAMAMAYAMQVQEAVFKSGRTSAPHLVTRVHDRSSAAAIKRYFKSLQRALDKDEGHRRDQRLIDHFQSSSSALDTPPGGISGGSKQIKRQDKKAAHQALDGSGRVLNRRAPGAVIQSPDVLEPDQLRSAVLAHTLVQPDYLRLMKHVMSSGPEAADLYLRDPQQYGLISSREMALEDQKVLSNDDGQGGNHQVITAPNSTAGRDAFPGLDSKSGWDEQRVSSVAATTTMKSVTFAEIAELARLHGETAIGYCNRDGGKRVLGPPPDHVVALEKGLRLVVLARDIERPSIVAAREALNFLLTSA</sequence>
<evidence type="ECO:0000256" key="1">
    <source>
        <dbReference type="ARBA" id="ARBA00004127"/>
    </source>
</evidence>
<evidence type="ECO:0000256" key="7">
    <source>
        <dbReference type="SAM" id="MobiDB-lite"/>
    </source>
</evidence>
<dbReference type="OrthoDB" id="414047at2759"/>
<dbReference type="PANTHER" id="PTHR31563:SF10">
    <property type="entry name" value="ION CHANNEL POLLUX-RELATED"/>
    <property type="match status" value="1"/>
</dbReference>
<evidence type="ECO:0000256" key="8">
    <source>
        <dbReference type="SAM" id="Phobius"/>
    </source>
</evidence>
<feature type="region of interest" description="Disordered" evidence="7">
    <location>
        <begin position="1063"/>
        <end position="1108"/>
    </location>
</feature>
<feature type="region of interest" description="Disordered" evidence="7">
    <location>
        <begin position="758"/>
        <end position="781"/>
    </location>
</feature>
<keyword evidence="2" id="KW-0813">Transport</keyword>
<name>A0A250XR78_9CHLO</name>
<organism evidence="10 11">
    <name type="scientific">Chlamydomonas eustigma</name>
    <dbReference type="NCBI Taxonomy" id="1157962"/>
    <lineage>
        <taxon>Eukaryota</taxon>
        <taxon>Viridiplantae</taxon>
        <taxon>Chlorophyta</taxon>
        <taxon>core chlorophytes</taxon>
        <taxon>Chlorophyceae</taxon>
        <taxon>CS clade</taxon>
        <taxon>Chlamydomonadales</taxon>
        <taxon>Chlamydomonadaceae</taxon>
        <taxon>Chlamydomonas</taxon>
    </lineage>
</organism>
<feature type="compositionally biased region" description="Polar residues" evidence="7">
    <location>
        <begin position="944"/>
        <end position="961"/>
    </location>
</feature>
<dbReference type="GO" id="GO:0012505">
    <property type="term" value="C:endomembrane system"/>
    <property type="evidence" value="ECO:0007669"/>
    <property type="project" value="UniProtKB-SubCell"/>
</dbReference>
<keyword evidence="4 8" id="KW-1133">Transmembrane helix</keyword>
<feature type="compositionally biased region" description="Polar residues" evidence="7">
    <location>
        <begin position="211"/>
        <end position="223"/>
    </location>
</feature>
<feature type="transmembrane region" description="Helical" evidence="8">
    <location>
        <begin position="266"/>
        <end position="286"/>
    </location>
</feature>
<dbReference type="Proteomes" id="UP000232323">
    <property type="component" value="Unassembled WGS sequence"/>
</dbReference>
<accession>A0A250XR78</accession>